<name>A0ACC0Z7P1_9ROSI</name>
<keyword evidence="2" id="KW-1185">Reference proteome</keyword>
<reference evidence="2" key="1">
    <citation type="journal article" date="2023" name="G3 (Bethesda)">
        <title>Genome assembly and association tests identify interacting loci associated with vigor, precocity, and sex in interspecific pistachio rootstocks.</title>
        <authorList>
            <person name="Palmer W."/>
            <person name="Jacygrad E."/>
            <person name="Sagayaradj S."/>
            <person name="Cavanaugh K."/>
            <person name="Han R."/>
            <person name="Bertier L."/>
            <person name="Beede B."/>
            <person name="Kafkas S."/>
            <person name="Golino D."/>
            <person name="Preece J."/>
            <person name="Michelmore R."/>
        </authorList>
    </citation>
    <scope>NUCLEOTIDE SEQUENCE [LARGE SCALE GENOMIC DNA]</scope>
</reference>
<dbReference type="Proteomes" id="UP001163603">
    <property type="component" value="Chromosome 3"/>
</dbReference>
<proteinExistence type="predicted"/>
<organism evidence="1 2">
    <name type="scientific">Pistacia integerrima</name>
    <dbReference type="NCBI Taxonomy" id="434235"/>
    <lineage>
        <taxon>Eukaryota</taxon>
        <taxon>Viridiplantae</taxon>
        <taxon>Streptophyta</taxon>
        <taxon>Embryophyta</taxon>
        <taxon>Tracheophyta</taxon>
        <taxon>Spermatophyta</taxon>
        <taxon>Magnoliopsida</taxon>
        <taxon>eudicotyledons</taxon>
        <taxon>Gunneridae</taxon>
        <taxon>Pentapetalae</taxon>
        <taxon>rosids</taxon>
        <taxon>malvids</taxon>
        <taxon>Sapindales</taxon>
        <taxon>Anacardiaceae</taxon>
        <taxon>Pistacia</taxon>
    </lineage>
</organism>
<evidence type="ECO:0000313" key="2">
    <source>
        <dbReference type="Proteomes" id="UP001163603"/>
    </source>
</evidence>
<comment type="caution">
    <text evidence="1">The sequence shown here is derived from an EMBL/GenBank/DDBJ whole genome shotgun (WGS) entry which is preliminary data.</text>
</comment>
<accession>A0ACC0Z7P1</accession>
<evidence type="ECO:0000313" key="1">
    <source>
        <dbReference type="EMBL" id="KAJ0046256.1"/>
    </source>
</evidence>
<protein>
    <submittedName>
        <fullName evidence="1">Uncharacterized protein</fullName>
    </submittedName>
</protein>
<dbReference type="EMBL" id="CM047738">
    <property type="protein sequence ID" value="KAJ0046256.1"/>
    <property type="molecule type" value="Genomic_DNA"/>
</dbReference>
<sequence>MSGTSVLHHHCLLFTPPEDQPKTKTPEVDLRLKEQECLSLLKRCKSLEDFKQVHVQVLKWGLFFNPFCAGNLVATCALSNWGSMDYACSIFKQIDEPGAFVFNTLIRGLVKDVNFKEVLFLYIEMLESEVKPDNFTYPALLKACSGMQTLEEGMQIHGHAIKLGFEGDLFVQNALINMYGKCKEIELSYTIFEQMDERSVASWSAIITANASIGLWYECLMLFGDMMSEGCWRPEESTLVSVISACAHLGALDLGRCTHGSLIRNISELNVIVQTSLMDMIQLG</sequence>
<gene>
    <name evidence="1" type="ORF">Pint_05777</name>
</gene>